<reference evidence="1" key="1">
    <citation type="journal article" date="2020" name="G3 (Bethesda)">
        <title>High-Quality Assemblies for Three Invasive Social Wasps from the &lt;i&gt;Vespula&lt;/i&gt; Genus.</title>
        <authorList>
            <person name="Harrop T.W.R."/>
            <person name="Guhlin J."/>
            <person name="McLaughlin G.M."/>
            <person name="Permina E."/>
            <person name="Stockwell P."/>
            <person name="Gilligan J."/>
            <person name="Le Lec M.F."/>
            <person name="Gruber M.A.M."/>
            <person name="Quinn O."/>
            <person name="Lovegrove M."/>
            <person name="Duncan E.J."/>
            <person name="Remnant E.J."/>
            <person name="Van Eeckhoven J."/>
            <person name="Graham B."/>
            <person name="Knapp R.A."/>
            <person name="Langford K.W."/>
            <person name="Kronenberg Z."/>
            <person name="Press M.O."/>
            <person name="Eacker S.M."/>
            <person name="Wilson-Rankin E.E."/>
            <person name="Purcell J."/>
            <person name="Lester P.J."/>
            <person name="Dearden P.K."/>
        </authorList>
    </citation>
    <scope>NUCLEOTIDE SEQUENCE</scope>
    <source>
        <strain evidence="1">Volc-1</strain>
    </source>
</reference>
<gene>
    <name evidence="1" type="ORF">H0235_000644</name>
</gene>
<keyword evidence="2" id="KW-1185">Reference proteome</keyword>
<protein>
    <submittedName>
        <fullName evidence="1">Uncharacterized protein</fullName>
    </submittedName>
</protein>
<organism evidence="1 2">
    <name type="scientific">Vespula pensylvanica</name>
    <name type="common">Western yellow jacket</name>
    <name type="synonym">Wasp</name>
    <dbReference type="NCBI Taxonomy" id="30213"/>
    <lineage>
        <taxon>Eukaryota</taxon>
        <taxon>Metazoa</taxon>
        <taxon>Ecdysozoa</taxon>
        <taxon>Arthropoda</taxon>
        <taxon>Hexapoda</taxon>
        <taxon>Insecta</taxon>
        <taxon>Pterygota</taxon>
        <taxon>Neoptera</taxon>
        <taxon>Endopterygota</taxon>
        <taxon>Hymenoptera</taxon>
        <taxon>Apocrita</taxon>
        <taxon>Aculeata</taxon>
        <taxon>Vespoidea</taxon>
        <taxon>Vespidae</taxon>
        <taxon>Vespinae</taxon>
        <taxon>Vespula</taxon>
    </lineage>
</organism>
<dbReference type="AlphaFoldDB" id="A0A834PEC7"/>
<proteinExistence type="predicted"/>
<dbReference type="Proteomes" id="UP000600918">
    <property type="component" value="Unassembled WGS sequence"/>
</dbReference>
<accession>A0A834PEC7</accession>
<evidence type="ECO:0000313" key="1">
    <source>
        <dbReference type="EMBL" id="KAF7438253.1"/>
    </source>
</evidence>
<comment type="caution">
    <text evidence="1">The sequence shown here is derived from an EMBL/GenBank/DDBJ whole genome shotgun (WGS) entry which is preliminary data.</text>
</comment>
<dbReference type="EMBL" id="JACSDY010000001">
    <property type="protein sequence ID" value="KAF7438253.1"/>
    <property type="molecule type" value="Genomic_DNA"/>
</dbReference>
<name>A0A834PEC7_VESPE</name>
<sequence>MRRREARRLFENRAQGMESTVRRNRAEAKSGYSPAVIALAPLGHRKKWEMPVMEEKRETNGYVMGSIWGIPLVLDGS</sequence>
<evidence type="ECO:0000313" key="2">
    <source>
        <dbReference type="Proteomes" id="UP000600918"/>
    </source>
</evidence>